<comment type="caution">
    <text evidence="22">The sequence shown here is derived from an EMBL/GenBank/DDBJ whole genome shotgun (WGS) entry which is preliminary data.</text>
</comment>
<dbReference type="GO" id="GO:0000155">
    <property type="term" value="F:phosphorelay sensor kinase activity"/>
    <property type="evidence" value="ECO:0007669"/>
    <property type="project" value="InterPro"/>
</dbReference>
<organism evidence="22 23">
    <name type="scientific">Rothia kristinae</name>
    <dbReference type="NCBI Taxonomy" id="37923"/>
    <lineage>
        <taxon>Bacteria</taxon>
        <taxon>Bacillati</taxon>
        <taxon>Actinomycetota</taxon>
        <taxon>Actinomycetes</taxon>
        <taxon>Micrococcales</taxon>
        <taxon>Micrococcaceae</taxon>
        <taxon>Rothia</taxon>
    </lineage>
</organism>
<proteinExistence type="predicted"/>
<gene>
    <name evidence="22" type="ORF">A5N15_08075</name>
</gene>
<dbReference type="FunFam" id="3.40.50.2300:FF:000001">
    <property type="entry name" value="DNA-binding response regulator PhoB"/>
    <property type="match status" value="1"/>
</dbReference>
<dbReference type="PRINTS" id="PR00344">
    <property type="entry name" value="BCTRLSENSOR"/>
</dbReference>
<keyword evidence="8" id="KW-0418">Kinase</keyword>
<dbReference type="SUPFAM" id="SSF46894">
    <property type="entry name" value="C-terminal effector domain of the bipartite response regulators"/>
    <property type="match status" value="1"/>
</dbReference>
<evidence type="ECO:0000256" key="13">
    <source>
        <dbReference type="ARBA" id="ARBA00023136"/>
    </source>
</evidence>
<evidence type="ECO:0000256" key="5">
    <source>
        <dbReference type="ARBA" id="ARBA00022553"/>
    </source>
</evidence>
<dbReference type="EMBL" id="LWGZ01000720">
    <property type="protein sequence ID" value="OAX58291.1"/>
    <property type="molecule type" value="Genomic_DNA"/>
</dbReference>
<dbReference type="Proteomes" id="UP000092021">
    <property type="component" value="Unassembled WGS sequence"/>
</dbReference>
<feature type="region of interest" description="Disordered" evidence="18">
    <location>
        <begin position="375"/>
        <end position="408"/>
    </location>
</feature>
<feature type="DNA-binding region" description="OmpR/PhoB-type" evidence="17">
    <location>
        <begin position="537"/>
        <end position="603"/>
    </location>
</feature>
<dbReference type="PROSITE" id="PS51755">
    <property type="entry name" value="OMPR_PHOB"/>
    <property type="match status" value="1"/>
</dbReference>
<evidence type="ECO:0000256" key="17">
    <source>
        <dbReference type="PROSITE-ProRule" id="PRU01091"/>
    </source>
</evidence>
<name>A0A657ITZ4_9MICC</name>
<dbReference type="InterPro" id="IPR036097">
    <property type="entry name" value="HisK_dim/P_sf"/>
</dbReference>
<evidence type="ECO:0000259" key="21">
    <source>
        <dbReference type="PROSITE" id="PS51755"/>
    </source>
</evidence>
<dbReference type="Pfam" id="PF00486">
    <property type="entry name" value="Trans_reg_C"/>
    <property type="match status" value="1"/>
</dbReference>
<evidence type="ECO:0000259" key="20">
    <source>
        <dbReference type="PROSITE" id="PS50110"/>
    </source>
</evidence>
<dbReference type="PANTHER" id="PTHR43547:SF2">
    <property type="entry name" value="HYBRID SIGNAL TRANSDUCTION HISTIDINE KINASE C"/>
    <property type="match status" value="1"/>
</dbReference>
<keyword evidence="7" id="KW-0547">Nucleotide-binding</keyword>
<evidence type="ECO:0000313" key="23">
    <source>
        <dbReference type="Proteomes" id="UP000092021"/>
    </source>
</evidence>
<comment type="catalytic activity">
    <reaction evidence="1">
        <text>ATP + protein L-histidine = ADP + protein N-phospho-L-histidine.</text>
        <dbReference type="EC" id="2.7.13.3"/>
    </reaction>
</comment>
<feature type="modified residue" description="4-aspartylphosphate" evidence="16">
    <location>
        <position position="462"/>
    </location>
</feature>
<evidence type="ECO:0000256" key="15">
    <source>
        <dbReference type="ARBA" id="ARBA00039401"/>
    </source>
</evidence>
<dbReference type="Pfam" id="PF00072">
    <property type="entry name" value="Response_reg"/>
    <property type="match status" value="1"/>
</dbReference>
<dbReference type="Gene3D" id="1.10.10.10">
    <property type="entry name" value="Winged helix-like DNA-binding domain superfamily/Winged helix DNA-binding domain"/>
    <property type="match status" value="1"/>
</dbReference>
<dbReference type="FunFam" id="1.10.287.130:FF:000008">
    <property type="entry name" value="Two-component sensor histidine kinase"/>
    <property type="match status" value="1"/>
</dbReference>
<evidence type="ECO:0000256" key="18">
    <source>
        <dbReference type="SAM" id="MobiDB-lite"/>
    </source>
</evidence>
<dbReference type="EC" id="2.7.13.3" evidence="3"/>
<evidence type="ECO:0000256" key="7">
    <source>
        <dbReference type="ARBA" id="ARBA00022741"/>
    </source>
</evidence>
<sequence length="663" mass="71733">RSDRQRSDWALVEEPVISDGAAQVLAVVGRAYVVVDAVDGVVRASQASYAYGLVRGHDIVQEELVELIRQVRRSGVIVERTVEISRGAPGRSVLILNVRIAPVADEYILLLADDRTEITRAQAIRTDFVANVSHELKTPVGAVRLLAEAIDSAAGDEEAVRHFTRRLHKESERLTALVHDVIELSRLQGTDVVQEGRVVDVNRTVREAVDRNRLPAEAKSISLRIGGTAPRPVHGDPEMLMTALRNLIDNAIRYSPENTRIGVGIRSKDGTVRISVKDQGPGIPEAEQDRIFERFYRVDAARSRQTGGTGLGLSIVKHVTAQHGGEISVWSTPGQGSTFTMSLPEVDEQAQRELAEGDGIPAGSPAPPVEVLTAPATPGRVPAPAETAARTAHAHEVGPGSSGTEGGDRSMTRILVVEDEQALSEPLAFLLGREGFEVTVSEDGLDAVERFERSGADLVLLDLMLPGQSGTEVCRQLRQRSSVPIIMLTAKDAEIDKVLGLELGADDYVTKPYSSRELLARIRAVLRRRTDREDPVDAVVQGGPVRLDPDRHVVSVQGEAVSMPLKEFELLELLLRNAGRVLTRGQLIERVWGSDYVGDTKTLMCTSSGCAPRSNRTPPTPPPRHGPGSGLQVRGLSRAGRRPPITTTARLLLWRGGAVLACG</sequence>
<keyword evidence="9" id="KW-0067">ATP-binding</keyword>
<keyword evidence="13" id="KW-0472">Membrane</keyword>
<dbReference type="Gene3D" id="3.30.565.10">
    <property type="entry name" value="Histidine kinase-like ATPase, C-terminal domain"/>
    <property type="match status" value="1"/>
</dbReference>
<evidence type="ECO:0000256" key="2">
    <source>
        <dbReference type="ARBA" id="ARBA00004236"/>
    </source>
</evidence>
<keyword evidence="14" id="KW-0804">Transcription</keyword>
<dbReference type="Gene3D" id="6.10.250.690">
    <property type="match status" value="1"/>
</dbReference>
<dbReference type="GO" id="GO:0005886">
    <property type="term" value="C:plasma membrane"/>
    <property type="evidence" value="ECO:0007669"/>
    <property type="project" value="UniProtKB-SubCell"/>
</dbReference>
<dbReference type="SUPFAM" id="SSF47384">
    <property type="entry name" value="Homodimeric domain of signal transducing histidine kinase"/>
    <property type="match status" value="1"/>
</dbReference>
<dbReference type="AlphaFoldDB" id="A0A657ITZ4"/>
<protein>
    <recommendedName>
        <fullName evidence="15">Sensor-like histidine kinase SenX3</fullName>
        <ecNumber evidence="3">2.7.13.3</ecNumber>
    </recommendedName>
</protein>
<feature type="domain" description="Response regulatory" evidence="20">
    <location>
        <begin position="413"/>
        <end position="526"/>
    </location>
</feature>
<evidence type="ECO:0000313" key="22">
    <source>
        <dbReference type="EMBL" id="OAX58291.1"/>
    </source>
</evidence>
<accession>A0A657ITZ4</accession>
<keyword evidence="6" id="KW-0808">Transferase</keyword>
<evidence type="ECO:0000256" key="16">
    <source>
        <dbReference type="PROSITE-ProRule" id="PRU00169"/>
    </source>
</evidence>
<dbReference type="InterPro" id="IPR005467">
    <property type="entry name" value="His_kinase_dom"/>
</dbReference>
<dbReference type="Pfam" id="PF00512">
    <property type="entry name" value="HisKA"/>
    <property type="match status" value="1"/>
</dbReference>
<dbReference type="CDD" id="cd00082">
    <property type="entry name" value="HisKA"/>
    <property type="match status" value="1"/>
</dbReference>
<evidence type="ECO:0000256" key="6">
    <source>
        <dbReference type="ARBA" id="ARBA00022679"/>
    </source>
</evidence>
<evidence type="ECO:0000256" key="8">
    <source>
        <dbReference type="ARBA" id="ARBA00022777"/>
    </source>
</evidence>
<dbReference type="PANTHER" id="PTHR43547">
    <property type="entry name" value="TWO-COMPONENT HISTIDINE KINASE"/>
    <property type="match status" value="1"/>
</dbReference>
<dbReference type="PROSITE" id="PS50109">
    <property type="entry name" value="HIS_KIN"/>
    <property type="match status" value="1"/>
</dbReference>
<evidence type="ECO:0000256" key="11">
    <source>
        <dbReference type="ARBA" id="ARBA00023015"/>
    </source>
</evidence>
<keyword evidence="4" id="KW-1003">Cell membrane</keyword>
<reference evidence="22 23" key="1">
    <citation type="submission" date="2016-04" db="EMBL/GenBank/DDBJ databases">
        <title>Identification of putative biosynthetic pathways for the production of bioactive secondary metabolites by the marine actinomycete Kocuria kristinae RUTW2-3.</title>
        <authorList>
            <person name="Waterworth S.C."/>
            <person name="Walmsley T.A."/>
            <person name="Matongo T."/>
            <person name="Davies-Coleman M.T."/>
            <person name="Dorrington R.A."/>
        </authorList>
    </citation>
    <scope>NUCLEOTIDE SEQUENCE [LARGE SCALE GENOMIC DNA]</scope>
    <source>
        <strain evidence="22 23">RUTW4-5</strain>
    </source>
</reference>
<dbReference type="PROSITE" id="PS50110">
    <property type="entry name" value="RESPONSE_REGULATORY"/>
    <property type="match status" value="1"/>
</dbReference>
<evidence type="ECO:0000259" key="19">
    <source>
        <dbReference type="PROSITE" id="PS50109"/>
    </source>
</evidence>
<dbReference type="InterPro" id="IPR016032">
    <property type="entry name" value="Sig_transdc_resp-reg_C-effctor"/>
</dbReference>
<feature type="compositionally biased region" description="Low complexity" evidence="18">
    <location>
        <begin position="380"/>
        <end position="391"/>
    </location>
</feature>
<dbReference type="GO" id="GO:0005524">
    <property type="term" value="F:ATP binding"/>
    <property type="evidence" value="ECO:0007669"/>
    <property type="project" value="UniProtKB-KW"/>
</dbReference>
<dbReference type="SMART" id="SM00387">
    <property type="entry name" value="HATPase_c"/>
    <property type="match status" value="1"/>
</dbReference>
<evidence type="ECO:0000256" key="3">
    <source>
        <dbReference type="ARBA" id="ARBA00012438"/>
    </source>
</evidence>
<feature type="domain" description="OmpR/PhoB-type" evidence="21">
    <location>
        <begin position="537"/>
        <end position="603"/>
    </location>
</feature>
<dbReference type="GO" id="GO:0003677">
    <property type="term" value="F:DNA binding"/>
    <property type="evidence" value="ECO:0007669"/>
    <property type="project" value="UniProtKB-UniRule"/>
</dbReference>
<dbReference type="Gene3D" id="1.10.287.130">
    <property type="match status" value="1"/>
</dbReference>
<dbReference type="InterPro" id="IPR004358">
    <property type="entry name" value="Sig_transdc_His_kin-like_C"/>
</dbReference>
<dbReference type="SMART" id="SM00388">
    <property type="entry name" value="HisKA"/>
    <property type="match status" value="1"/>
</dbReference>
<keyword evidence="12 17" id="KW-0238">DNA-binding</keyword>
<dbReference type="Pfam" id="PF02518">
    <property type="entry name" value="HATPase_c"/>
    <property type="match status" value="1"/>
</dbReference>
<dbReference type="SMART" id="SM00448">
    <property type="entry name" value="REC"/>
    <property type="match status" value="1"/>
</dbReference>
<evidence type="ECO:0000256" key="14">
    <source>
        <dbReference type="ARBA" id="ARBA00023163"/>
    </source>
</evidence>
<dbReference type="InterPro" id="IPR003594">
    <property type="entry name" value="HATPase_dom"/>
</dbReference>
<keyword evidence="10" id="KW-0902">Two-component regulatory system</keyword>
<dbReference type="InterPro" id="IPR003661">
    <property type="entry name" value="HisK_dim/P_dom"/>
</dbReference>
<dbReference type="InterPro" id="IPR011006">
    <property type="entry name" value="CheY-like_superfamily"/>
</dbReference>
<comment type="subcellular location">
    <subcellularLocation>
        <location evidence="2">Cell membrane</location>
    </subcellularLocation>
</comment>
<feature type="domain" description="Histidine kinase" evidence="19">
    <location>
        <begin position="131"/>
        <end position="347"/>
    </location>
</feature>
<feature type="non-terminal residue" evidence="22">
    <location>
        <position position="1"/>
    </location>
</feature>
<dbReference type="Gene3D" id="3.40.50.2300">
    <property type="match status" value="1"/>
</dbReference>
<evidence type="ECO:0000256" key="9">
    <source>
        <dbReference type="ARBA" id="ARBA00022840"/>
    </source>
</evidence>
<dbReference type="InterPro" id="IPR036890">
    <property type="entry name" value="HATPase_C_sf"/>
</dbReference>
<feature type="region of interest" description="Disordered" evidence="18">
    <location>
        <begin position="608"/>
        <end position="641"/>
    </location>
</feature>
<evidence type="ECO:0000256" key="10">
    <source>
        <dbReference type="ARBA" id="ARBA00023012"/>
    </source>
</evidence>
<evidence type="ECO:0000256" key="4">
    <source>
        <dbReference type="ARBA" id="ARBA00022475"/>
    </source>
</evidence>
<dbReference type="FunFam" id="3.30.565.10:FF:000006">
    <property type="entry name" value="Sensor histidine kinase WalK"/>
    <property type="match status" value="1"/>
</dbReference>
<evidence type="ECO:0000256" key="12">
    <source>
        <dbReference type="ARBA" id="ARBA00023125"/>
    </source>
</evidence>
<dbReference type="InterPro" id="IPR001867">
    <property type="entry name" value="OmpR/PhoB-type_DNA-bd"/>
</dbReference>
<dbReference type="CDD" id="cd00075">
    <property type="entry name" value="HATPase"/>
    <property type="match status" value="1"/>
</dbReference>
<dbReference type="InterPro" id="IPR036388">
    <property type="entry name" value="WH-like_DNA-bd_sf"/>
</dbReference>
<evidence type="ECO:0000256" key="1">
    <source>
        <dbReference type="ARBA" id="ARBA00000085"/>
    </source>
</evidence>
<dbReference type="SUPFAM" id="SSF55874">
    <property type="entry name" value="ATPase domain of HSP90 chaperone/DNA topoisomerase II/histidine kinase"/>
    <property type="match status" value="1"/>
</dbReference>
<keyword evidence="5 16" id="KW-0597">Phosphoprotein</keyword>
<dbReference type="SUPFAM" id="SSF52172">
    <property type="entry name" value="CheY-like"/>
    <property type="match status" value="1"/>
</dbReference>
<dbReference type="InterPro" id="IPR001789">
    <property type="entry name" value="Sig_transdc_resp-reg_receiver"/>
</dbReference>
<dbReference type="GO" id="GO:0006355">
    <property type="term" value="P:regulation of DNA-templated transcription"/>
    <property type="evidence" value="ECO:0007669"/>
    <property type="project" value="InterPro"/>
</dbReference>
<keyword evidence="11" id="KW-0805">Transcription regulation</keyword>